<reference evidence="3 4" key="1">
    <citation type="submission" date="2019-11" db="EMBL/GenBank/DDBJ databases">
        <title>Type strains purchased from KCTC, JCM and DSMZ.</title>
        <authorList>
            <person name="Lu H."/>
        </authorList>
    </citation>
    <scope>NUCLEOTIDE SEQUENCE [LARGE SCALE GENOMIC DNA]</scope>
    <source>
        <strain evidence="3 4">JCM 31587</strain>
    </source>
</reference>
<dbReference type="SMART" id="SM00754">
    <property type="entry name" value="CHRD"/>
    <property type="match status" value="1"/>
</dbReference>
<evidence type="ECO:0000313" key="3">
    <source>
        <dbReference type="EMBL" id="MTW11250.1"/>
    </source>
</evidence>
<proteinExistence type="predicted"/>
<keyword evidence="1" id="KW-0732">Signal</keyword>
<comment type="caution">
    <text evidence="3">The sequence shown here is derived from an EMBL/GenBank/DDBJ whole genome shotgun (WGS) entry which is preliminary data.</text>
</comment>
<evidence type="ECO:0000313" key="4">
    <source>
        <dbReference type="Proteomes" id="UP000472320"/>
    </source>
</evidence>
<dbReference type="OrthoDB" id="571052at2"/>
<evidence type="ECO:0000259" key="2">
    <source>
        <dbReference type="SMART" id="SM00754"/>
    </source>
</evidence>
<dbReference type="Proteomes" id="UP000472320">
    <property type="component" value="Unassembled WGS sequence"/>
</dbReference>
<dbReference type="Pfam" id="PF07452">
    <property type="entry name" value="CHRD"/>
    <property type="match status" value="1"/>
</dbReference>
<sequence length="196" mass="19780">MKTHLGKGLAALTLFAACAAAQADPTTYNATLTGAAENPPNLSTATGNVSVLFDIDNHYFSIAASFNGLAGGSTAAHVHCCTALPGDGSAGVATMLPTFTGFPTGVTSGAYAAIFDTSLASFWNPTFLSDHGGTTSGAEAALLAGLNGGSSYFNIHSDAYPGGEIRGFLAAPVPEPAQALLLLAGLPLLFLRRRTT</sequence>
<dbReference type="InterPro" id="IPR010895">
    <property type="entry name" value="CHRD"/>
</dbReference>
<dbReference type="AlphaFoldDB" id="A0A6L6QGK4"/>
<feature type="domain" description="CHRD" evidence="2">
    <location>
        <begin position="26"/>
        <end position="171"/>
    </location>
</feature>
<name>A0A6L6QGK4_9BURK</name>
<accession>A0A6L6QGK4</accession>
<feature type="chain" id="PRO_5026985585" evidence="1">
    <location>
        <begin position="24"/>
        <end position="196"/>
    </location>
</feature>
<keyword evidence="4" id="KW-1185">Reference proteome</keyword>
<dbReference type="PROSITE" id="PS51257">
    <property type="entry name" value="PROKAR_LIPOPROTEIN"/>
    <property type="match status" value="1"/>
</dbReference>
<organism evidence="3 4">
    <name type="scientific">Massilia eburnea</name>
    <dbReference type="NCBI Taxonomy" id="1776165"/>
    <lineage>
        <taxon>Bacteria</taxon>
        <taxon>Pseudomonadati</taxon>
        <taxon>Pseudomonadota</taxon>
        <taxon>Betaproteobacteria</taxon>
        <taxon>Burkholderiales</taxon>
        <taxon>Oxalobacteraceae</taxon>
        <taxon>Telluria group</taxon>
        <taxon>Massilia</taxon>
    </lineage>
</organism>
<gene>
    <name evidence="3" type="ORF">GM658_11665</name>
</gene>
<dbReference type="NCBIfam" id="TIGR02595">
    <property type="entry name" value="PEP_CTERM"/>
    <property type="match status" value="1"/>
</dbReference>
<feature type="signal peptide" evidence="1">
    <location>
        <begin position="1"/>
        <end position="23"/>
    </location>
</feature>
<protein>
    <submittedName>
        <fullName evidence="3">CHRD domain-containing protein</fullName>
    </submittedName>
</protein>
<evidence type="ECO:0000256" key="1">
    <source>
        <dbReference type="SAM" id="SignalP"/>
    </source>
</evidence>
<dbReference type="InterPro" id="IPR013424">
    <property type="entry name" value="Ice-binding_C"/>
</dbReference>
<dbReference type="EMBL" id="WNKX01000007">
    <property type="protein sequence ID" value="MTW11250.1"/>
    <property type="molecule type" value="Genomic_DNA"/>
</dbReference>